<dbReference type="RefSeq" id="WP_144332131.1">
    <property type="nucleotide sequence ID" value="NZ_VLPL01000002.1"/>
</dbReference>
<dbReference type="AlphaFoldDB" id="A0A556N319"/>
<proteinExistence type="inferred from homology"/>
<dbReference type="InterPro" id="IPR017871">
    <property type="entry name" value="ABC_transporter-like_CS"/>
</dbReference>
<dbReference type="EMBL" id="VLPL01000002">
    <property type="protein sequence ID" value="TSJ46594.1"/>
    <property type="molecule type" value="Genomic_DNA"/>
</dbReference>
<dbReference type="SUPFAM" id="SSF52540">
    <property type="entry name" value="P-loop containing nucleoside triphosphate hydrolases"/>
    <property type="match status" value="1"/>
</dbReference>
<dbReference type="InterPro" id="IPR003593">
    <property type="entry name" value="AAA+_ATPase"/>
</dbReference>
<dbReference type="InterPro" id="IPR027417">
    <property type="entry name" value="P-loop_NTPase"/>
</dbReference>
<dbReference type="SMART" id="SM00382">
    <property type="entry name" value="AAA"/>
    <property type="match status" value="1"/>
</dbReference>
<dbReference type="PANTHER" id="PTHR43335">
    <property type="entry name" value="ABC TRANSPORTER, ATP-BINDING PROTEIN"/>
    <property type="match status" value="1"/>
</dbReference>
<evidence type="ECO:0000256" key="4">
    <source>
        <dbReference type="ARBA" id="ARBA00022840"/>
    </source>
</evidence>
<dbReference type="PANTHER" id="PTHR43335:SF2">
    <property type="entry name" value="ABC TRANSPORTER, ATP-BINDING PROTEIN"/>
    <property type="match status" value="1"/>
</dbReference>
<dbReference type="OrthoDB" id="9801987at2"/>
<protein>
    <submittedName>
        <fullName evidence="6">ATP-binding cassette domain-containing protein</fullName>
    </submittedName>
</protein>
<evidence type="ECO:0000256" key="3">
    <source>
        <dbReference type="ARBA" id="ARBA00022741"/>
    </source>
</evidence>
<sequence>MSEIILEVTDLDKKYKKVHALGGISFQVERGQIFGILGPNGSGKTTTLAILLGILKANKGAFSWFRNGTESVNRKRIGALLETPNFYPYLNAIDNLKIVAKIKEISDPMPAIESALAKVGLSDRAKSKFRTYSLGMKQRLAIGAALLSDPEVLVLDEPTNGLDPMGIVDVRRIILGLKEEGKTIVIASHILDEMEKICTDVIIMRKGKVIREGKLKDIIQDKEHVFIRSSELAKIRELLGTDLLRVVNEQDSLMEFTSNLSSHEINKKLASAHIYCEEIFVKKQSLEQSFLSHIEA</sequence>
<keyword evidence="4 6" id="KW-0067">ATP-binding</keyword>
<dbReference type="Gene3D" id="3.40.50.300">
    <property type="entry name" value="P-loop containing nucleotide triphosphate hydrolases"/>
    <property type="match status" value="1"/>
</dbReference>
<comment type="similarity">
    <text evidence="1">Belongs to the ABC transporter superfamily.</text>
</comment>
<evidence type="ECO:0000313" key="6">
    <source>
        <dbReference type="EMBL" id="TSJ46594.1"/>
    </source>
</evidence>
<dbReference type="Pfam" id="PF00005">
    <property type="entry name" value="ABC_tran"/>
    <property type="match status" value="1"/>
</dbReference>
<feature type="domain" description="ABC transporter" evidence="5">
    <location>
        <begin position="6"/>
        <end position="231"/>
    </location>
</feature>
<evidence type="ECO:0000259" key="5">
    <source>
        <dbReference type="PROSITE" id="PS50893"/>
    </source>
</evidence>
<evidence type="ECO:0000256" key="1">
    <source>
        <dbReference type="ARBA" id="ARBA00005417"/>
    </source>
</evidence>
<gene>
    <name evidence="6" type="ORF">FO442_05395</name>
</gene>
<keyword evidence="2" id="KW-0813">Transport</keyword>
<dbReference type="Proteomes" id="UP000316008">
    <property type="component" value="Unassembled WGS sequence"/>
</dbReference>
<keyword evidence="3" id="KW-0547">Nucleotide-binding</keyword>
<dbReference type="PROSITE" id="PS00211">
    <property type="entry name" value="ABC_TRANSPORTER_1"/>
    <property type="match status" value="1"/>
</dbReference>
<dbReference type="PROSITE" id="PS50893">
    <property type="entry name" value="ABC_TRANSPORTER_2"/>
    <property type="match status" value="1"/>
</dbReference>
<evidence type="ECO:0000256" key="2">
    <source>
        <dbReference type="ARBA" id="ARBA00022448"/>
    </source>
</evidence>
<evidence type="ECO:0000313" key="7">
    <source>
        <dbReference type="Proteomes" id="UP000316008"/>
    </source>
</evidence>
<dbReference type="GO" id="GO:0005524">
    <property type="term" value="F:ATP binding"/>
    <property type="evidence" value="ECO:0007669"/>
    <property type="project" value="UniProtKB-KW"/>
</dbReference>
<accession>A0A556N319</accession>
<dbReference type="GO" id="GO:0016887">
    <property type="term" value="F:ATP hydrolysis activity"/>
    <property type="evidence" value="ECO:0007669"/>
    <property type="project" value="InterPro"/>
</dbReference>
<dbReference type="InterPro" id="IPR003439">
    <property type="entry name" value="ABC_transporter-like_ATP-bd"/>
</dbReference>
<comment type="caution">
    <text evidence="6">The sequence shown here is derived from an EMBL/GenBank/DDBJ whole genome shotgun (WGS) entry which is preliminary data.</text>
</comment>
<name>A0A556N319_9FLAO</name>
<keyword evidence="7" id="KW-1185">Reference proteome</keyword>
<organism evidence="6 7">
    <name type="scientific">Fluviicola chungangensis</name>
    <dbReference type="NCBI Taxonomy" id="2597671"/>
    <lineage>
        <taxon>Bacteria</taxon>
        <taxon>Pseudomonadati</taxon>
        <taxon>Bacteroidota</taxon>
        <taxon>Flavobacteriia</taxon>
        <taxon>Flavobacteriales</taxon>
        <taxon>Crocinitomicaceae</taxon>
        <taxon>Fluviicola</taxon>
    </lineage>
</organism>
<reference evidence="6 7" key="1">
    <citation type="submission" date="2019-07" db="EMBL/GenBank/DDBJ databases">
        <authorList>
            <person name="Huq M.A."/>
        </authorList>
    </citation>
    <scope>NUCLEOTIDE SEQUENCE [LARGE SCALE GENOMIC DNA]</scope>
    <source>
        <strain evidence="6 7">MAH-3</strain>
    </source>
</reference>